<accession>A0A1B6MBR6</accession>
<gene>
    <name evidence="2" type="ORF">g.53174</name>
</gene>
<dbReference type="EMBL" id="GEBQ01006611">
    <property type="protein sequence ID" value="JAT33366.1"/>
    <property type="molecule type" value="Transcribed_RNA"/>
</dbReference>
<feature type="transmembrane region" description="Helical" evidence="1">
    <location>
        <begin position="89"/>
        <end position="107"/>
    </location>
</feature>
<protein>
    <submittedName>
        <fullName evidence="2">Uncharacterized protein</fullName>
    </submittedName>
</protein>
<evidence type="ECO:0000256" key="1">
    <source>
        <dbReference type="SAM" id="Phobius"/>
    </source>
</evidence>
<proteinExistence type="predicted"/>
<organism evidence="2">
    <name type="scientific">Graphocephala atropunctata</name>
    <dbReference type="NCBI Taxonomy" id="36148"/>
    <lineage>
        <taxon>Eukaryota</taxon>
        <taxon>Metazoa</taxon>
        <taxon>Ecdysozoa</taxon>
        <taxon>Arthropoda</taxon>
        <taxon>Hexapoda</taxon>
        <taxon>Insecta</taxon>
        <taxon>Pterygota</taxon>
        <taxon>Neoptera</taxon>
        <taxon>Paraneoptera</taxon>
        <taxon>Hemiptera</taxon>
        <taxon>Auchenorrhyncha</taxon>
        <taxon>Membracoidea</taxon>
        <taxon>Cicadellidae</taxon>
        <taxon>Cicadellinae</taxon>
        <taxon>Cicadellini</taxon>
        <taxon>Graphocephala</taxon>
    </lineage>
</organism>
<keyword evidence="1" id="KW-0812">Transmembrane</keyword>
<sequence length="117" mass="13656">RIFVYYSKTKHHFIMLLIWGLAQLFLGLCLCGFVKEEGFIPLNRSLWSLSFTLLTSGVAFLVFAALYLMVDVYQWWSGTPCFEAGLNAMLLYFGHQVLGYSFPFAWVQADKMFYYEF</sequence>
<name>A0A1B6MBR6_9HEMI</name>
<keyword evidence="1" id="KW-1133">Transmembrane helix</keyword>
<feature type="transmembrane region" description="Helical" evidence="1">
    <location>
        <begin position="46"/>
        <end position="69"/>
    </location>
</feature>
<feature type="non-terminal residue" evidence="2">
    <location>
        <position position="117"/>
    </location>
</feature>
<evidence type="ECO:0000313" key="2">
    <source>
        <dbReference type="EMBL" id="JAT33366.1"/>
    </source>
</evidence>
<reference evidence="2" key="1">
    <citation type="submission" date="2015-11" db="EMBL/GenBank/DDBJ databases">
        <title>De novo transcriptome assembly of four potential Pierce s Disease insect vectors from Arizona vineyards.</title>
        <authorList>
            <person name="Tassone E.E."/>
        </authorList>
    </citation>
    <scope>NUCLEOTIDE SEQUENCE</scope>
</reference>
<dbReference type="AlphaFoldDB" id="A0A1B6MBR6"/>
<keyword evidence="1" id="KW-0472">Membrane</keyword>
<dbReference type="PANTHER" id="PTHR31061:SF24">
    <property type="entry name" value="LD22376P"/>
    <property type="match status" value="1"/>
</dbReference>
<feature type="non-terminal residue" evidence="2">
    <location>
        <position position="1"/>
    </location>
</feature>
<feature type="transmembrane region" description="Helical" evidence="1">
    <location>
        <begin position="12"/>
        <end position="34"/>
    </location>
</feature>
<dbReference type="PANTHER" id="PTHR31061">
    <property type="entry name" value="LD22376P"/>
    <property type="match status" value="1"/>
</dbReference>